<organism evidence="1 2">
    <name type="scientific">Phascolomyces articulosus</name>
    <dbReference type="NCBI Taxonomy" id="60185"/>
    <lineage>
        <taxon>Eukaryota</taxon>
        <taxon>Fungi</taxon>
        <taxon>Fungi incertae sedis</taxon>
        <taxon>Mucoromycota</taxon>
        <taxon>Mucoromycotina</taxon>
        <taxon>Mucoromycetes</taxon>
        <taxon>Mucorales</taxon>
        <taxon>Lichtheimiaceae</taxon>
        <taxon>Phascolomyces</taxon>
    </lineage>
</organism>
<reference evidence="1" key="1">
    <citation type="journal article" date="2022" name="IScience">
        <title>Evolution of zygomycete secretomes and the origins of terrestrial fungal ecologies.</title>
        <authorList>
            <person name="Chang Y."/>
            <person name="Wang Y."/>
            <person name="Mondo S."/>
            <person name="Ahrendt S."/>
            <person name="Andreopoulos W."/>
            <person name="Barry K."/>
            <person name="Beard J."/>
            <person name="Benny G.L."/>
            <person name="Blankenship S."/>
            <person name="Bonito G."/>
            <person name="Cuomo C."/>
            <person name="Desiro A."/>
            <person name="Gervers K.A."/>
            <person name="Hundley H."/>
            <person name="Kuo A."/>
            <person name="LaButti K."/>
            <person name="Lang B.F."/>
            <person name="Lipzen A."/>
            <person name="O'Donnell K."/>
            <person name="Pangilinan J."/>
            <person name="Reynolds N."/>
            <person name="Sandor L."/>
            <person name="Smith M.E."/>
            <person name="Tsang A."/>
            <person name="Grigoriev I.V."/>
            <person name="Stajich J.E."/>
            <person name="Spatafora J.W."/>
        </authorList>
    </citation>
    <scope>NUCLEOTIDE SEQUENCE</scope>
    <source>
        <strain evidence="1">RSA 2281</strain>
    </source>
</reference>
<keyword evidence="2" id="KW-1185">Reference proteome</keyword>
<sequence>MYRYQLNALEIYDDGLRNTANSQHQQQEIDQLRIEKQHTMNTQKRRADFISKSIPIEFLDDIISLLPRTTQIYCVIRASCILLIICQNRTKLERLYLPTKRISSRHAQRFNASHHDFKFQNIKKMIVWLQDHTTQEFWLQSIQGSTTLSDLDVVGVPSIWSLIDTLANIPFIRSFGISYENNTLIRPGLIHLFDRQGQLSNASRQSWNSVILRY</sequence>
<accession>A0AAD5PCZ2</accession>
<comment type="caution">
    <text evidence="1">The sequence shown here is derived from an EMBL/GenBank/DDBJ whole genome shotgun (WGS) entry which is preliminary data.</text>
</comment>
<protein>
    <submittedName>
        <fullName evidence="1">Uncharacterized protein</fullName>
    </submittedName>
</protein>
<dbReference type="AlphaFoldDB" id="A0AAD5PCZ2"/>
<evidence type="ECO:0000313" key="1">
    <source>
        <dbReference type="EMBL" id="KAI9255109.1"/>
    </source>
</evidence>
<name>A0AAD5PCZ2_9FUNG</name>
<reference evidence="1" key="2">
    <citation type="submission" date="2023-02" db="EMBL/GenBank/DDBJ databases">
        <authorList>
            <consortium name="DOE Joint Genome Institute"/>
            <person name="Mondo S.J."/>
            <person name="Chang Y."/>
            <person name="Wang Y."/>
            <person name="Ahrendt S."/>
            <person name="Andreopoulos W."/>
            <person name="Barry K."/>
            <person name="Beard J."/>
            <person name="Benny G.L."/>
            <person name="Blankenship S."/>
            <person name="Bonito G."/>
            <person name="Cuomo C."/>
            <person name="Desiro A."/>
            <person name="Gervers K.A."/>
            <person name="Hundley H."/>
            <person name="Kuo A."/>
            <person name="LaButti K."/>
            <person name="Lang B.F."/>
            <person name="Lipzen A."/>
            <person name="O'Donnell K."/>
            <person name="Pangilinan J."/>
            <person name="Reynolds N."/>
            <person name="Sandor L."/>
            <person name="Smith M.W."/>
            <person name="Tsang A."/>
            <person name="Grigoriev I.V."/>
            <person name="Stajich J.E."/>
            <person name="Spatafora J.W."/>
        </authorList>
    </citation>
    <scope>NUCLEOTIDE SEQUENCE</scope>
    <source>
        <strain evidence="1">RSA 2281</strain>
    </source>
</reference>
<dbReference type="Proteomes" id="UP001209540">
    <property type="component" value="Unassembled WGS sequence"/>
</dbReference>
<gene>
    <name evidence="1" type="ORF">BDA99DRAFT_562384</name>
</gene>
<dbReference type="EMBL" id="JAIXMP010000023">
    <property type="protein sequence ID" value="KAI9255109.1"/>
    <property type="molecule type" value="Genomic_DNA"/>
</dbReference>
<evidence type="ECO:0000313" key="2">
    <source>
        <dbReference type="Proteomes" id="UP001209540"/>
    </source>
</evidence>
<proteinExistence type="predicted"/>